<dbReference type="GO" id="GO:0005829">
    <property type="term" value="C:cytosol"/>
    <property type="evidence" value="ECO:0007669"/>
    <property type="project" value="TreeGrafter"/>
</dbReference>
<dbReference type="GO" id="GO:0050235">
    <property type="term" value="F:pyridoxal 4-dehydrogenase activity"/>
    <property type="evidence" value="ECO:0007669"/>
    <property type="project" value="UniProtKB-EC"/>
</dbReference>
<dbReference type="PANTHER" id="PTHR42686">
    <property type="entry name" value="GH17980P-RELATED"/>
    <property type="match status" value="1"/>
</dbReference>
<protein>
    <submittedName>
        <fullName evidence="2">Pyridoxal 4-dehydrogenase</fullName>
        <ecNumber evidence="2">1.1.1.107</ecNumber>
    </submittedName>
</protein>
<dbReference type="Pfam" id="PF00248">
    <property type="entry name" value="Aldo_ket_red"/>
    <property type="match status" value="1"/>
</dbReference>
<dbReference type="OrthoDB" id="9768851at2"/>
<dbReference type="Gene3D" id="3.20.20.100">
    <property type="entry name" value="NADP-dependent oxidoreductase domain"/>
    <property type="match status" value="1"/>
</dbReference>
<reference evidence="3" key="1">
    <citation type="submission" date="2015-07" db="EMBL/GenBank/DDBJ databases">
        <authorList>
            <person name="Rodrigo-Torres Lidia"/>
            <person name="Arahal R.David."/>
        </authorList>
    </citation>
    <scope>NUCLEOTIDE SEQUENCE [LARGE SCALE GENOMIC DNA]</scope>
    <source>
        <strain evidence="3">CECT 4801</strain>
    </source>
</reference>
<dbReference type="PANTHER" id="PTHR42686:SF1">
    <property type="entry name" value="GH17980P-RELATED"/>
    <property type="match status" value="1"/>
</dbReference>
<proteinExistence type="predicted"/>
<dbReference type="Proteomes" id="UP000048926">
    <property type="component" value="Unassembled WGS sequence"/>
</dbReference>
<dbReference type="InterPro" id="IPR036812">
    <property type="entry name" value="NAD(P)_OxRdtase_dom_sf"/>
</dbReference>
<evidence type="ECO:0000313" key="2">
    <source>
        <dbReference type="EMBL" id="CTQ46724.1"/>
    </source>
</evidence>
<dbReference type="EC" id="1.1.1.107" evidence="2"/>
<evidence type="ECO:0000259" key="1">
    <source>
        <dbReference type="Pfam" id="PF00248"/>
    </source>
</evidence>
<name>A0A0M6YAH8_9HYPH</name>
<keyword evidence="2" id="KW-0560">Oxidoreductase</keyword>
<gene>
    <name evidence="2" type="primary">pld1_2</name>
    <name evidence="2" type="ORF">LAL4801_05183</name>
</gene>
<accession>A0A0M6YAH8</accession>
<dbReference type="SUPFAM" id="SSF51430">
    <property type="entry name" value="NAD(P)-linked oxidoreductase"/>
    <property type="match status" value="1"/>
</dbReference>
<keyword evidence="3" id="KW-1185">Reference proteome</keyword>
<evidence type="ECO:0000313" key="3">
    <source>
        <dbReference type="Proteomes" id="UP000048926"/>
    </source>
</evidence>
<dbReference type="RefSeq" id="WP_055660755.1">
    <property type="nucleotide sequence ID" value="NZ_CXST01000004.1"/>
</dbReference>
<dbReference type="EMBL" id="CXST01000004">
    <property type="protein sequence ID" value="CTQ46724.1"/>
    <property type="molecule type" value="Genomic_DNA"/>
</dbReference>
<organism evidence="2 3">
    <name type="scientific">Roseibium aggregatum</name>
    <dbReference type="NCBI Taxonomy" id="187304"/>
    <lineage>
        <taxon>Bacteria</taxon>
        <taxon>Pseudomonadati</taxon>
        <taxon>Pseudomonadota</taxon>
        <taxon>Alphaproteobacteria</taxon>
        <taxon>Hyphomicrobiales</taxon>
        <taxon>Stappiaceae</taxon>
        <taxon>Roseibium</taxon>
    </lineage>
</organism>
<sequence>MRARRQIGNTGVLVTDISFGASAIGNMGRIVPEPEANEVLQSAWEAGIRYFDTAPHYGRGRSEERLGRFLKSRRREDYVLSTKVGRVLSPGTPLKEADGFFDPLPNAVRYDYSGDGIEASLEGSFERLQTRHVDIVYIHDIGTYTHGVSNGTHMRNLLATGLDRLQRLKDRGKIRAFGLGVNETRVCLDLLNETDLDAILLAGRLTLLDREAEDQLVGRCREKGTSLVLGGIFNSGILATGPVEGAWFDYAPAPAEILAKVTALKEQAETLGLPLAGAALHFAHSYPGAASVLLGTSKASSLKRNLDCLAEAPPANFSRVFGTPAQEGLQANL</sequence>
<dbReference type="InterPro" id="IPR020471">
    <property type="entry name" value="AKR"/>
</dbReference>
<feature type="domain" description="NADP-dependent oxidoreductase" evidence="1">
    <location>
        <begin position="17"/>
        <end position="309"/>
    </location>
</feature>
<dbReference type="InterPro" id="IPR023210">
    <property type="entry name" value="NADP_OxRdtase_dom"/>
</dbReference>
<dbReference type="AlphaFoldDB" id="A0A0M6YAH8"/>